<gene>
    <name evidence="10" type="ORF">GCU85_08265</name>
</gene>
<dbReference type="GO" id="GO:0005524">
    <property type="term" value="F:ATP binding"/>
    <property type="evidence" value="ECO:0007669"/>
    <property type="project" value="UniProtKB-KW"/>
</dbReference>
<keyword evidence="6" id="KW-0408">Iron</keyword>
<dbReference type="InterPro" id="IPR017871">
    <property type="entry name" value="ABC_transporter-like_CS"/>
</dbReference>
<keyword evidence="1" id="KW-0813">Transport</keyword>
<dbReference type="Pfam" id="PF08402">
    <property type="entry name" value="TOBE_2"/>
    <property type="match status" value="1"/>
</dbReference>
<keyword evidence="7" id="KW-0406">Ion transport</keyword>
<keyword evidence="5 10" id="KW-0067">ATP-binding</keyword>
<evidence type="ECO:0000256" key="2">
    <source>
        <dbReference type="ARBA" id="ARBA00022475"/>
    </source>
</evidence>
<dbReference type="InParanoid" id="A0A6N7EZZ7"/>
<evidence type="ECO:0000313" key="10">
    <source>
        <dbReference type="EMBL" id="MPV86717.1"/>
    </source>
</evidence>
<keyword evidence="8" id="KW-0472">Membrane</keyword>
<dbReference type="InterPro" id="IPR015853">
    <property type="entry name" value="ABC_transpr_FbpC"/>
</dbReference>
<name>A0A6N7EZZ7_9GAMM</name>
<reference evidence="10 11" key="1">
    <citation type="submission" date="2019-10" db="EMBL/GenBank/DDBJ databases">
        <title>Cardiobacteriales fam. a chemoheterotrophic member of the order Cardiobacteriales, and proposal of Cardiobacteriales fam. nov.</title>
        <authorList>
            <person name="Wang C."/>
        </authorList>
    </citation>
    <scope>NUCLEOTIDE SEQUENCE [LARGE SCALE GENOMIC DNA]</scope>
    <source>
        <strain evidence="10 11">ML27</strain>
    </source>
</reference>
<dbReference type="CDD" id="cd03259">
    <property type="entry name" value="ABC_Carb_Solutes_like"/>
    <property type="match status" value="1"/>
</dbReference>
<dbReference type="SUPFAM" id="SSF50331">
    <property type="entry name" value="MOP-like"/>
    <property type="match status" value="1"/>
</dbReference>
<dbReference type="SMART" id="SM00382">
    <property type="entry name" value="AAA"/>
    <property type="match status" value="1"/>
</dbReference>
<dbReference type="InterPro" id="IPR050093">
    <property type="entry name" value="ABC_SmlMolc_Importer"/>
</dbReference>
<dbReference type="PANTHER" id="PTHR42781:SF4">
    <property type="entry name" value="SPERMIDINE_PUTRESCINE IMPORT ATP-BINDING PROTEIN POTA"/>
    <property type="match status" value="1"/>
</dbReference>
<accession>A0A6N7EZZ7</accession>
<dbReference type="InterPro" id="IPR003439">
    <property type="entry name" value="ABC_transporter-like_ATP-bd"/>
</dbReference>
<evidence type="ECO:0000313" key="11">
    <source>
        <dbReference type="Proteomes" id="UP000471298"/>
    </source>
</evidence>
<dbReference type="AlphaFoldDB" id="A0A6N7EZZ7"/>
<dbReference type="Proteomes" id="UP000471298">
    <property type="component" value="Unassembled WGS sequence"/>
</dbReference>
<evidence type="ECO:0000256" key="4">
    <source>
        <dbReference type="ARBA" id="ARBA00022741"/>
    </source>
</evidence>
<evidence type="ECO:0000259" key="9">
    <source>
        <dbReference type="PROSITE" id="PS50893"/>
    </source>
</evidence>
<keyword evidence="2" id="KW-1003">Cell membrane</keyword>
<feature type="domain" description="ABC transporter" evidence="9">
    <location>
        <begin position="5"/>
        <end position="238"/>
    </location>
</feature>
<evidence type="ECO:0000256" key="3">
    <source>
        <dbReference type="ARBA" id="ARBA00022496"/>
    </source>
</evidence>
<dbReference type="Gene3D" id="3.40.50.300">
    <property type="entry name" value="P-loop containing nucleotide triphosphate hydrolases"/>
    <property type="match status" value="1"/>
</dbReference>
<dbReference type="GO" id="GO:0015697">
    <property type="term" value="P:quaternary ammonium group transport"/>
    <property type="evidence" value="ECO:0007669"/>
    <property type="project" value="UniProtKB-ARBA"/>
</dbReference>
<protein>
    <submittedName>
        <fullName evidence="10">ATP-binding cassette domain-containing protein</fullName>
    </submittedName>
</protein>
<evidence type="ECO:0000256" key="8">
    <source>
        <dbReference type="ARBA" id="ARBA00023136"/>
    </source>
</evidence>
<dbReference type="PANTHER" id="PTHR42781">
    <property type="entry name" value="SPERMIDINE/PUTRESCINE IMPORT ATP-BINDING PROTEIN POTA"/>
    <property type="match status" value="1"/>
</dbReference>
<dbReference type="SUPFAM" id="SSF52540">
    <property type="entry name" value="P-loop containing nucleoside triphosphate hydrolases"/>
    <property type="match status" value="1"/>
</dbReference>
<dbReference type="GO" id="GO:0016887">
    <property type="term" value="F:ATP hydrolysis activity"/>
    <property type="evidence" value="ECO:0007669"/>
    <property type="project" value="InterPro"/>
</dbReference>
<evidence type="ECO:0000256" key="6">
    <source>
        <dbReference type="ARBA" id="ARBA00023004"/>
    </source>
</evidence>
<dbReference type="EMBL" id="WHNW01000010">
    <property type="protein sequence ID" value="MPV86717.1"/>
    <property type="molecule type" value="Genomic_DNA"/>
</dbReference>
<dbReference type="InterPro" id="IPR008995">
    <property type="entry name" value="Mo/tungstate-bd_C_term_dom"/>
</dbReference>
<evidence type="ECO:0000256" key="5">
    <source>
        <dbReference type="ARBA" id="ARBA00022840"/>
    </source>
</evidence>
<sequence length="354" mass="39683">MHEFLTVENITFSYDDKPVLHDINFQLAKGKVATLLGPSGCGKTTLLRLIAGFYPPDTGRIIVNQQLLSSDKQVIPPEKRHLGMIFQDYALFPHLSVFDNIAFGIKKQLTSQQIRIRVNELLEMVGLPHYEKRFAHELSGGEQQRVAIARAIAPKPALLLMDEPFASLDANLRERLVRDLGKLLKSLDISVILVTHDQREAFAVSDHVGLMREGKIIHWDLPYNIYHEPKTPFVANFVGQGIMVSARISAPERLDCAFGSIHSDRTFIEPIGTELCLLLRPDDIVEDKHSPLAGRVVSKYFHGASTLYEINFNDINLIANFSSHANYAVGETVHFRIQADHLVTFNCGMATCVC</sequence>
<dbReference type="PROSITE" id="PS00211">
    <property type="entry name" value="ABC_TRANSPORTER_1"/>
    <property type="match status" value="1"/>
</dbReference>
<organism evidence="10 11">
    <name type="scientific">Ostreibacterium oceani</name>
    <dbReference type="NCBI Taxonomy" id="2654998"/>
    <lineage>
        <taxon>Bacteria</taxon>
        <taxon>Pseudomonadati</taxon>
        <taxon>Pseudomonadota</taxon>
        <taxon>Gammaproteobacteria</taxon>
        <taxon>Cardiobacteriales</taxon>
        <taxon>Ostreibacteriaceae</taxon>
        <taxon>Ostreibacterium</taxon>
    </lineage>
</organism>
<proteinExistence type="predicted"/>
<keyword evidence="3" id="KW-0410">Iron transport</keyword>
<dbReference type="InterPro" id="IPR013611">
    <property type="entry name" value="Transp-assoc_OB_typ2"/>
</dbReference>
<comment type="caution">
    <text evidence="10">The sequence shown here is derived from an EMBL/GenBank/DDBJ whole genome shotgun (WGS) entry which is preliminary data.</text>
</comment>
<dbReference type="GO" id="GO:0015408">
    <property type="term" value="F:ABC-type ferric iron transporter activity"/>
    <property type="evidence" value="ECO:0007669"/>
    <property type="project" value="InterPro"/>
</dbReference>
<dbReference type="FunFam" id="3.40.50.300:FF:000425">
    <property type="entry name" value="Probable ABC transporter, ATP-binding subunit"/>
    <property type="match status" value="1"/>
</dbReference>
<dbReference type="PROSITE" id="PS50893">
    <property type="entry name" value="ABC_TRANSPORTER_2"/>
    <property type="match status" value="1"/>
</dbReference>
<dbReference type="Pfam" id="PF00005">
    <property type="entry name" value="ABC_tran"/>
    <property type="match status" value="1"/>
</dbReference>
<dbReference type="GO" id="GO:0043190">
    <property type="term" value="C:ATP-binding cassette (ABC) transporter complex"/>
    <property type="evidence" value="ECO:0007669"/>
    <property type="project" value="InterPro"/>
</dbReference>
<evidence type="ECO:0000256" key="7">
    <source>
        <dbReference type="ARBA" id="ARBA00023065"/>
    </source>
</evidence>
<dbReference type="InterPro" id="IPR003593">
    <property type="entry name" value="AAA+_ATPase"/>
</dbReference>
<dbReference type="InterPro" id="IPR027417">
    <property type="entry name" value="P-loop_NTPase"/>
</dbReference>
<keyword evidence="4" id="KW-0547">Nucleotide-binding</keyword>
<keyword evidence="11" id="KW-1185">Reference proteome</keyword>
<evidence type="ECO:0000256" key="1">
    <source>
        <dbReference type="ARBA" id="ARBA00022448"/>
    </source>
</evidence>